<name>A0A1G2RV41_9BACT</name>
<dbReference type="EMBL" id="MHUL01000027">
    <property type="protein sequence ID" value="OHA76725.1"/>
    <property type="molecule type" value="Genomic_DNA"/>
</dbReference>
<gene>
    <name evidence="1" type="ORF">A3J30_01900</name>
</gene>
<sequence length="375" mass="41082">MQYLLIPLLIILAIGAATSRLDLPGFDFPNVLSILGWGTSTPSSQGQEGSYLKQDAQPTNPRLDTFITEGPENNTKLLNGTTVTFKFSGQGPQGSSSSALLFETKIEGFDGSWQASSEQKRTAALPGGIKTYRFLVRSKLGNEVDATPASRTFTVRVSPYFGKISITNVQTPSSSQGGRVSLSGYSASAESISVTGWKLQGKTDDFIIPRGVKIYLPAGPNPTEDIRMGNNVSVVIAETANPLVQGMTFRPNQCFGYFAATRTFLISVPSSCPDFPVQRSSIAYLSPTCQDYILQLPYCKKPNYSGNSVAGDLECRDFLDTHLSYETCVQGYKNTSSFLSNEWHVYTESERFMRPSHDQILLYDSNNLLVASYDY</sequence>
<proteinExistence type="predicted"/>
<evidence type="ECO:0000313" key="2">
    <source>
        <dbReference type="Proteomes" id="UP000178222"/>
    </source>
</evidence>
<evidence type="ECO:0008006" key="3">
    <source>
        <dbReference type="Google" id="ProtNLM"/>
    </source>
</evidence>
<evidence type="ECO:0000313" key="1">
    <source>
        <dbReference type="EMBL" id="OHA76725.1"/>
    </source>
</evidence>
<accession>A0A1G2RV41</accession>
<dbReference type="AlphaFoldDB" id="A0A1G2RV41"/>
<reference evidence="1 2" key="1">
    <citation type="journal article" date="2016" name="Nat. Commun.">
        <title>Thousands of microbial genomes shed light on interconnected biogeochemical processes in an aquifer system.</title>
        <authorList>
            <person name="Anantharaman K."/>
            <person name="Brown C.T."/>
            <person name="Hug L.A."/>
            <person name="Sharon I."/>
            <person name="Castelle C.J."/>
            <person name="Probst A.J."/>
            <person name="Thomas B.C."/>
            <person name="Singh A."/>
            <person name="Wilkins M.J."/>
            <person name="Karaoz U."/>
            <person name="Brodie E.L."/>
            <person name="Williams K.H."/>
            <person name="Hubbard S.S."/>
            <person name="Banfield J.F."/>
        </authorList>
    </citation>
    <scope>NUCLEOTIDE SEQUENCE [LARGE SCALE GENOMIC DNA]</scope>
</reference>
<organism evidence="1 2">
    <name type="scientific">Candidatus Wildermuthbacteria bacterium RIFCSPLOWO2_02_FULL_47_9c</name>
    <dbReference type="NCBI Taxonomy" id="1802466"/>
    <lineage>
        <taxon>Bacteria</taxon>
        <taxon>Candidatus Wildermuthiibacteriota</taxon>
    </lineage>
</organism>
<protein>
    <recommendedName>
        <fullName evidence="3">LTD domain-containing protein</fullName>
    </recommendedName>
</protein>
<dbReference type="Proteomes" id="UP000178222">
    <property type="component" value="Unassembled WGS sequence"/>
</dbReference>
<comment type="caution">
    <text evidence="1">The sequence shown here is derived from an EMBL/GenBank/DDBJ whole genome shotgun (WGS) entry which is preliminary data.</text>
</comment>